<dbReference type="Gene3D" id="2.60.40.10">
    <property type="entry name" value="Immunoglobulins"/>
    <property type="match status" value="1"/>
</dbReference>
<proteinExistence type="predicted"/>
<feature type="non-terminal residue" evidence="3">
    <location>
        <position position="1"/>
    </location>
</feature>
<feature type="repeat" description="Filamin" evidence="1">
    <location>
        <begin position="11"/>
        <end position="60"/>
    </location>
</feature>
<dbReference type="AlphaFoldDB" id="A0AA35SHH9"/>
<dbReference type="PROSITE" id="PS50194">
    <property type="entry name" value="FILAMIN_REPEAT"/>
    <property type="match status" value="1"/>
</dbReference>
<feature type="non-terminal residue" evidence="3">
    <location>
        <position position="130"/>
    </location>
</feature>
<dbReference type="InterPro" id="IPR013783">
    <property type="entry name" value="Ig-like_fold"/>
</dbReference>
<dbReference type="InterPro" id="IPR017868">
    <property type="entry name" value="Filamin/ABP280_repeat-like"/>
</dbReference>
<evidence type="ECO:0000313" key="3">
    <source>
        <dbReference type="EMBL" id="CAI8030200.1"/>
    </source>
</evidence>
<gene>
    <name evidence="3" type="ORF">GBAR_LOCUS17124</name>
</gene>
<evidence type="ECO:0000256" key="1">
    <source>
        <dbReference type="PROSITE-ProRule" id="PRU00087"/>
    </source>
</evidence>
<keyword evidence="4" id="KW-1185">Reference proteome</keyword>
<dbReference type="SUPFAM" id="SSF81296">
    <property type="entry name" value="E set domains"/>
    <property type="match status" value="1"/>
</dbReference>
<dbReference type="EMBL" id="CASHTH010002464">
    <property type="protein sequence ID" value="CAI8030200.1"/>
    <property type="molecule type" value="Genomic_DNA"/>
</dbReference>
<feature type="region of interest" description="Disordered" evidence="2">
    <location>
        <begin position="82"/>
        <end position="107"/>
    </location>
</feature>
<comment type="caution">
    <text evidence="3">The sequence shown here is derived from an EMBL/GenBank/DDBJ whole genome shotgun (WGS) entry which is preliminary data.</text>
</comment>
<evidence type="ECO:0000313" key="4">
    <source>
        <dbReference type="Proteomes" id="UP001174909"/>
    </source>
</evidence>
<evidence type="ECO:0000256" key="2">
    <source>
        <dbReference type="SAM" id="MobiDB-lite"/>
    </source>
</evidence>
<dbReference type="Proteomes" id="UP001174909">
    <property type="component" value="Unassembled WGS sequence"/>
</dbReference>
<reference evidence="3" key="1">
    <citation type="submission" date="2023-03" db="EMBL/GenBank/DDBJ databases">
        <authorList>
            <person name="Steffen K."/>
            <person name="Cardenas P."/>
        </authorList>
    </citation>
    <scope>NUCLEOTIDE SEQUENCE</scope>
</reference>
<accession>A0AA35SHH9</accession>
<organism evidence="3 4">
    <name type="scientific">Geodia barretti</name>
    <name type="common">Barrett's horny sponge</name>
    <dbReference type="NCBI Taxonomy" id="519541"/>
    <lineage>
        <taxon>Eukaryota</taxon>
        <taxon>Metazoa</taxon>
        <taxon>Porifera</taxon>
        <taxon>Demospongiae</taxon>
        <taxon>Heteroscleromorpha</taxon>
        <taxon>Tetractinellida</taxon>
        <taxon>Astrophorina</taxon>
        <taxon>Geodiidae</taxon>
        <taxon>Geodia</taxon>
    </lineage>
</organism>
<name>A0AA35SHH9_GEOBA</name>
<sequence length="130" mass="14143">DRLRITVTHTPTGTAVPHRVEPATPSQLRLSFTACQTGTYSLHIRLNGRSLAGSPVNRTFLPYRGRGSWVLLSALRFLLQPPPQQQQRGGGATLGHTPYDQQGQTLECDPGRCRLEWNQDDGAPVGGASV</sequence>
<dbReference type="InterPro" id="IPR014756">
    <property type="entry name" value="Ig_E-set"/>
</dbReference>
<protein>
    <submittedName>
        <fullName evidence="3">Uncharacterized protein</fullName>
    </submittedName>
</protein>